<evidence type="ECO:0000313" key="9">
    <source>
        <dbReference type="Proteomes" id="UP000320762"/>
    </source>
</evidence>
<keyword evidence="4" id="KW-0809">Transit peptide</keyword>
<feature type="region of interest" description="Disordered" evidence="7">
    <location>
        <begin position="20"/>
        <end position="41"/>
    </location>
</feature>
<organism evidence="8 9">
    <name type="scientific">Schizophyllum amplum</name>
    <dbReference type="NCBI Taxonomy" id="97359"/>
    <lineage>
        <taxon>Eukaryota</taxon>
        <taxon>Fungi</taxon>
        <taxon>Dikarya</taxon>
        <taxon>Basidiomycota</taxon>
        <taxon>Agaricomycotina</taxon>
        <taxon>Agaricomycetes</taxon>
        <taxon>Agaricomycetidae</taxon>
        <taxon>Agaricales</taxon>
        <taxon>Schizophyllaceae</taxon>
        <taxon>Schizophyllum</taxon>
    </lineage>
</organism>
<comment type="caution">
    <text evidence="8">The sequence shown here is derived from an EMBL/GenBank/DDBJ whole genome shotgun (WGS) entry which is preliminary data.</text>
</comment>
<evidence type="ECO:0008006" key="10">
    <source>
        <dbReference type="Google" id="ProtNLM"/>
    </source>
</evidence>
<dbReference type="PANTHER" id="PTHR31107:SF2">
    <property type="entry name" value="CYTOCHROME C OXIDASE ASSEMBLY FACTOR 8"/>
    <property type="match status" value="1"/>
</dbReference>
<protein>
    <recommendedName>
        <fullName evidence="10">Apoptogenic protein 1, mitochondrial</fullName>
    </recommendedName>
</protein>
<reference evidence="8 9" key="1">
    <citation type="journal article" date="2019" name="New Phytol.">
        <title>Comparative genomics reveals unique wood-decay strategies and fruiting body development in the Schizophyllaceae.</title>
        <authorList>
            <person name="Almasi E."/>
            <person name="Sahu N."/>
            <person name="Krizsan K."/>
            <person name="Balint B."/>
            <person name="Kovacs G.M."/>
            <person name="Kiss B."/>
            <person name="Cseklye J."/>
            <person name="Drula E."/>
            <person name="Henrissat B."/>
            <person name="Nagy I."/>
            <person name="Chovatia M."/>
            <person name="Adam C."/>
            <person name="LaButti K."/>
            <person name="Lipzen A."/>
            <person name="Riley R."/>
            <person name="Grigoriev I.V."/>
            <person name="Nagy L.G."/>
        </authorList>
    </citation>
    <scope>NUCLEOTIDE SEQUENCE [LARGE SCALE GENOMIC DNA]</scope>
    <source>
        <strain evidence="8 9">NL-1724</strain>
    </source>
</reference>
<keyword evidence="5" id="KW-0496">Mitochondrion</keyword>
<dbReference type="Pfam" id="PF10231">
    <property type="entry name" value="COA8"/>
    <property type="match status" value="1"/>
</dbReference>
<evidence type="ECO:0000313" key="8">
    <source>
        <dbReference type="EMBL" id="TRM55150.1"/>
    </source>
</evidence>
<dbReference type="EMBL" id="VDMD01000298">
    <property type="protein sequence ID" value="TRM55150.1"/>
    <property type="molecule type" value="Genomic_DNA"/>
</dbReference>
<name>A0A550BRI3_9AGAR</name>
<accession>A0A550BRI3</accession>
<sequence length="170" mass="20263">MSFAAAGRIGARAPRIRRSLHVTARRDDKIGPPHPISNLRPVIYSDAPPASQRLPHPYSLHEFDEDPARAKTDYDLRWKLARQDLDNFNHNFWLDSNRRFEAARQEILTALPTDGPPLDKEDALSEFYRQWVLQEGERLDTYTDEWRARNWEIIQLEWRVKWQQFKNKWI</sequence>
<evidence type="ECO:0000256" key="7">
    <source>
        <dbReference type="SAM" id="MobiDB-lite"/>
    </source>
</evidence>
<evidence type="ECO:0000256" key="1">
    <source>
        <dbReference type="ARBA" id="ARBA00004443"/>
    </source>
</evidence>
<dbReference type="PANTHER" id="PTHR31107">
    <property type="entry name" value="APOPTOGENIC PROTEIN 1, MITOCHONDRIAL"/>
    <property type="match status" value="1"/>
</dbReference>
<evidence type="ECO:0000256" key="2">
    <source>
        <dbReference type="ARBA" id="ARBA00005453"/>
    </source>
</evidence>
<gene>
    <name evidence="8" type="ORF">BD626DRAFT_579454</name>
</gene>
<proteinExistence type="inferred from homology"/>
<dbReference type="GO" id="GO:0005743">
    <property type="term" value="C:mitochondrial inner membrane"/>
    <property type="evidence" value="ECO:0007669"/>
    <property type="project" value="UniProtKB-SubCell"/>
</dbReference>
<keyword evidence="6" id="KW-0472">Membrane</keyword>
<evidence type="ECO:0000256" key="3">
    <source>
        <dbReference type="ARBA" id="ARBA00022792"/>
    </source>
</evidence>
<keyword evidence="9" id="KW-1185">Reference proteome</keyword>
<dbReference type="AlphaFoldDB" id="A0A550BRI3"/>
<comment type="subcellular location">
    <subcellularLocation>
        <location evidence="1">Mitochondrion inner membrane</location>
        <topology evidence="1">Peripheral membrane protein</topology>
        <orientation evidence="1">Matrix side</orientation>
    </subcellularLocation>
</comment>
<evidence type="ECO:0000256" key="6">
    <source>
        <dbReference type="ARBA" id="ARBA00023136"/>
    </source>
</evidence>
<dbReference type="GO" id="GO:0097193">
    <property type="term" value="P:intrinsic apoptotic signaling pathway"/>
    <property type="evidence" value="ECO:0007669"/>
    <property type="project" value="InterPro"/>
</dbReference>
<keyword evidence="3" id="KW-0999">Mitochondrion inner membrane</keyword>
<comment type="similarity">
    <text evidence="2">Belongs to the COA8 family.</text>
</comment>
<dbReference type="Proteomes" id="UP000320762">
    <property type="component" value="Unassembled WGS sequence"/>
</dbReference>
<dbReference type="InterPro" id="IPR018796">
    <property type="entry name" value="COA8"/>
</dbReference>
<evidence type="ECO:0000256" key="4">
    <source>
        <dbReference type="ARBA" id="ARBA00022946"/>
    </source>
</evidence>
<evidence type="ECO:0000256" key="5">
    <source>
        <dbReference type="ARBA" id="ARBA00023128"/>
    </source>
</evidence>
<dbReference type="OrthoDB" id="6246201at2759"/>